<reference evidence="9 10" key="1">
    <citation type="submission" date="2019-07" db="EMBL/GenBank/DDBJ databases">
        <title>Whole genome shotgun sequence of Skermanella aerolata NBRC 106429.</title>
        <authorList>
            <person name="Hosoyama A."/>
            <person name="Uohara A."/>
            <person name="Ohji S."/>
            <person name="Ichikawa N."/>
        </authorList>
    </citation>
    <scope>NUCLEOTIDE SEQUENCE [LARGE SCALE GENOMIC DNA]</scope>
    <source>
        <strain evidence="9 10">NBRC 106429</strain>
    </source>
</reference>
<evidence type="ECO:0000259" key="8">
    <source>
        <dbReference type="PROSITE" id="PS51007"/>
    </source>
</evidence>
<evidence type="ECO:0000256" key="4">
    <source>
        <dbReference type="ARBA" id="ARBA00022982"/>
    </source>
</evidence>
<proteinExistence type="predicted"/>
<dbReference type="Proteomes" id="UP000321523">
    <property type="component" value="Unassembled WGS sequence"/>
</dbReference>
<dbReference type="GO" id="GO:0020037">
    <property type="term" value="F:heme binding"/>
    <property type="evidence" value="ECO:0007669"/>
    <property type="project" value="InterPro"/>
</dbReference>
<evidence type="ECO:0000256" key="2">
    <source>
        <dbReference type="ARBA" id="ARBA00022617"/>
    </source>
</evidence>
<feature type="domain" description="Cytochrome c" evidence="8">
    <location>
        <begin position="24"/>
        <end position="123"/>
    </location>
</feature>
<dbReference type="SUPFAM" id="SSF46626">
    <property type="entry name" value="Cytochrome c"/>
    <property type="match status" value="1"/>
</dbReference>
<feature type="signal peptide" evidence="7">
    <location>
        <begin position="1"/>
        <end position="23"/>
    </location>
</feature>
<keyword evidence="10" id="KW-1185">Reference proteome</keyword>
<keyword evidence="3 6" id="KW-0479">Metal-binding</keyword>
<comment type="caution">
    <text evidence="9">The sequence shown here is derived from an EMBL/GenBank/DDBJ whole genome shotgun (WGS) entry which is preliminary data.</text>
</comment>
<sequence>MRGFVLNAVCAAGLLAAAPAAWAADAGQGEEVYATCAACHGEKGEGTETGPALAGIVGRKAAGVDGFRYSAAMKRSRITWDAASLKEFIADPQGKVKGNRMPFDGIADAKEVDDLVAYLESLK</sequence>
<keyword evidence="7" id="KW-0732">Signal</keyword>
<feature type="chain" id="PRO_5022208475" description="Cytochrome c domain-containing protein" evidence="7">
    <location>
        <begin position="24"/>
        <end position="123"/>
    </location>
</feature>
<evidence type="ECO:0000256" key="5">
    <source>
        <dbReference type="ARBA" id="ARBA00023004"/>
    </source>
</evidence>
<dbReference type="EMBL" id="BJYZ01000029">
    <property type="protein sequence ID" value="GEO41551.1"/>
    <property type="molecule type" value="Genomic_DNA"/>
</dbReference>
<dbReference type="AlphaFoldDB" id="A0A512DYK1"/>
<evidence type="ECO:0000256" key="1">
    <source>
        <dbReference type="ARBA" id="ARBA00022448"/>
    </source>
</evidence>
<dbReference type="Gene3D" id="1.10.760.10">
    <property type="entry name" value="Cytochrome c-like domain"/>
    <property type="match status" value="1"/>
</dbReference>
<evidence type="ECO:0000313" key="10">
    <source>
        <dbReference type="Proteomes" id="UP000321523"/>
    </source>
</evidence>
<keyword evidence="2 6" id="KW-0349">Heme</keyword>
<evidence type="ECO:0000256" key="3">
    <source>
        <dbReference type="ARBA" id="ARBA00022723"/>
    </source>
</evidence>
<dbReference type="InterPro" id="IPR002327">
    <property type="entry name" value="Cyt_c_1A/1B"/>
</dbReference>
<evidence type="ECO:0000256" key="7">
    <source>
        <dbReference type="SAM" id="SignalP"/>
    </source>
</evidence>
<keyword evidence="1" id="KW-0813">Transport</keyword>
<dbReference type="OrthoDB" id="9805828at2"/>
<keyword evidence="4" id="KW-0249">Electron transport</keyword>
<dbReference type="InterPro" id="IPR036909">
    <property type="entry name" value="Cyt_c-like_dom_sf"/>
</dbReference>
<protein>
    <recommendedName>
        <fullName evidence="8">Cytochrome c domain-containing protein</fullName>
    </recommendedName>
</protein>
<dbReference type="Pfam" id="PF00034">
    <property type="entry name" value="Cytochrom_C"/>
    <property type="match status" value="1"/>
</dbReference>
<gene>
    <name evidence="9" type="ORF">SAE02_56990</name>
</gene>
<dbReference type="PANTHER" id="PTHR11961">
    <property type="entry name" value="CYTOCHROME C"/>
    <property type="match status" value="1"/>
</dbReference>
<dbReference type="PROSITE" id="PS51007">
    <property type="entry name" value="CYTC"/>
    <property type="match status" value="1"/>
</dbReference>
<keyword evidence="5 6" id="KW-0408">Iron</keyword>
<name>A0A512DYK1_9PROT</name>
<dbReference type="PRINTS" id="PR00604">
    <property type="entry name" value="CYTCHRMECIAB"/>
</dbReference>
<evidence type="ECO:0000256" key="6">
    <source>
        <dbReference type="PROSITE-ProRule" id="PRU00433"/>
    </source>
</evidence>
<evidence type="ECO:0000313" key="9">
    <source>
        <dbReference type="EMBL" id="GEO41551.1"/>
    </source>
</evidence>
<dbReference type="GO" id="GO:0046872">
    <property type="term" value="F:metal ion binding"/>
    <property type="evidence" value="ECO:0007669"/>
    <property type="project" value="UniProtKB-KW"/>
</dbReference>
<dbReference type="InterPro" id="IPR009056">
    <property type="entry name" value="Cyt_c-like_dom"/>
</dbReference>
<dbReference type="RefSeq" id="WP_044432824.1">
    <property type="nucleotide sequence ID" value="NZ_BJYZ01000029.1"/>
</dbReference>
<accession>A0A512DYK1</accession>
<dbReference type="GO" id="GO:0009055">
    <property type="term" value="F:electron transfer activity"/>
    <property type="evidence" value="ECO:0007669"/>
    <property type="project" value="InterPro"/>
</dbReference>
<organism evidence="9 10">
    <name type="scientific">Skermanella aerolata</name>
    <dbReference type="NCBI Taxonomy" id="393310"/>
    <lineage>
        <taxon>Bacteria</taxon>
        <taxon>Pseudomonadati</taxon>
        <taxon>Pseudomonadota</taxon>
        <taxon>Alphaproteobacteria</taxon>
        <taxon>Rhodospirillales</taxon>
        <taxon>Azospirillaceae</taxon>
        <taxon>Skermanella</taxon>
    </lineage>
</organism>